<protein>
    <submittedName>
        <fullName evidence="1">Uncharacterized protein</fullName>
    </submittedName>
</protein>
<dbReference type="AlphaFoldDB" id="A0A502GDG9"/>
<reference evidence="1 2" key="1">
    <citation type="journal article" date="2019" name="Environ. Microbiol.">
        <title>Species interactions and distinct microbial communities in high Arctic permafrost affected cryosols are associated with the CH4 and CO2 gas fluxes.</title>
        <authorList>
            <person name="Altshuler I."/>
            <person name="Hamel J."/>
            <person name="Turney S."/>
            <person name="Magnuson E."/>
            <person name="Levesque R."/>
            <person name="Greer C."/>
            <person name="Whyte L.G."/>
        </authorList>
    </citation>
    <scope>NUCLEOTIDE SEQUENCE [LARGE SCALE GENOMIC DNA]</scope>
    <source>
        <strain evidence="1 2">E4</strain>
    </source>
</reference>
<dbReference type="Proteomes" id="UP000317663">
    <property type="component" value="Unassembled WGS sequence"/>
</dbReference>
<accession>A0A502GDG9</accession>
<evidence type="ECO:0000313" key="1">
    <source>
        <dbReference type="EMBL" id="TPG59965.1"/>
    </source>
</evidence>
<comment type="caution">
    <text evidence="1">The sequence shown here is derived from an EMBL/GenBank/DDBJ whole genome shotgun (WGS) entry which is preliminary data.</text>
</comment>
<organism evidence="1 2">
    <name type="scientific">Ewingella americana</name>
    <dbReference type="NCBI Taxonomy" id="41202"/>
    <lineage>
        <taxon>Bacteria</taxon>
        <taxon>Pseudomonadati</taxon>
        <taxon>Pseudomonadota</taxon>
        <taxon>Gammaproteobacteria</taxon>
        <taxon>Enterobacterales</taxon>
        <taxon>Yersiniaceae</taxon>
        <taxon>Ewingella</taxon>
    </lineage>
</organism>
<dbReference type="EMBL" id="RCZD01000008">
    <property type="protein sequence ID" value="TPG59965.1"/>
    <property type="molecule type" value="Genomic_DNA"/>
</dbReference>
<name>A0A502GDG9_9GAMM</name>
<evidence type="ECO:0000313" key="2">
    <source>
        <dbReference type="Proteomes" id="UP000317663"/>
    </source>
</evidence>
<gene>
    <name evidence="1" type="ORF">EAH77_15475</name>
</gene>
<proteinExistence type="predicted"/>
<keyword evidence="2" id="KW-1185">Reference proteome</keyword>
<sequence length="130" mass="15534">MIFQKIPKLKLSKEDKQTLREYALIKGVKCFAFLPTIVKDINDTPIRIWLQSYWTHTPADYNEDEHSIVVWSNSPEDFFPTRHKHLTDEIDHIEIRITDKSYHKTIVKLRGQEAVNLINNLENELRKRYI</sequence>